<reference evidence="1" key="1">
    <citation type="submission" date="2022-04" db="EMBL/GenBank/DDBJ databases">
        <title>Shinella lacus sp. nov., a novel member of the genus Shinella from water.</title>
        <authorList>
            <person name="Deng Y."/>
        </authorList>
    </citation>
    <scope>NUCLEOTIDE SEQUENCE</scope>
    <source>
        <strain evidence="1">JCM 31239</strain>
    </source>
</reference>
<accession>A0ABT8XGH3</accession>
<name>A0ABT8XGH3_9HYPH</name>
<dbReference type="Proteomes" id="UP001177080">
    <property type="component" value="Unassembled WGS sequence"/>
</dbReference>
<dbReference type="EMBL" id="WHSC02000007">
    <property type="protein sequence ID" value="MDO6122846.1"/>
    <property type="molecule type" value="Genomic_DNA"/>
</dbReference>
<gene>
    <name evidence="1" type="ORF">GB928_016755</name>
</gene>
<comment type="caution">
    <text evidence="1">The sequence shown here is derived from an EMBL/GenBank/DDBJ whole genome shotgun (WGS) entry which is preliminary data.</text>
</comment>
<sequence length="92" mass="10556">MEGILAWFRVRLPIPERFNKSTSKGAWRSQATAGLSWFKEDAKPAIEKAFELVSLLADYGYPIEVLWTERPGFVVYEDEQQIVAEPFYDTPG</sequence>
<evidence type="ECO:0000313" key="1">
    <source>
        <dbReference type="EMBL" id="MDO6122846.1"/>
    </source>
</evidence>
<dbReference type="RefSeq" id="WP_244760515.1">
    <property type="nucleotide sequence ID" value="NZ_JALJCJ010000002.1"/>
</dbReference>
<keyword evidence="2" id="KW-1185">Reference proteome</keyword>
<organism evidence="1 2">
    <name type="scientific">Shinella curvata</name>
    <dbReference type="NCBI Taxonomy" id="1817964"/>
    <lineage>
        <taxon>Bacteria</taxon>
        <taxon>Pseudomonadati</taxon>
        <taxon>Pseudomonadota</taxon>
        <taxon>Alphaproteobacteria</taxon>
        <taxon>Hyphomicrobiales</taxon>
        <taxon>Rhizobiaceae</taxon>
        <taxon>Shinella</taxon>
    </lineage>
</organism>
<evidence type="ECO:0000313" key="2">
    <source>
        <dbReference type="Proteomes" id="UP001177080"/>
    </source>
</evidence>
<protein>
    <submittedName>
        <fullName evidence="1">Uncharacterized protein</fullName>
    </submittedName>
</protein>
<proteinExistence type="predicted"/>